<sequence>MLDRLNLDQVHGLHKTRSGREIGCVHNTFNSLDDLPLELVSDDAVPGRQSRLKANAPHLHSDEHARLRGSLKTGHDKFPNYVKILDGSSLALVDQNVWASVVGPEGPNLGELLVPAELLLVQDFRVGLGLTHPSSMASTRRLHVSRDLLTTVCSKHSKPTRRRSRWVRLF</sequence>
<gene>
    <name evidence="1" type="ORF">STAS_18988</name>
</gene>
<comment type="caution">
    <text evidence="1">The sequence shown here is derived from an EMBL/GenBank/DDBJ whole genome shotgun (WGS) entry which is preliminary data.</text>
</comment>
<name>A0A5A7QBB1_STRAF</name>
<dbReference type="Proteomes" id="UP000325081">
    <property type="component" value="Unassembled WGS sequence"/>
</dbReference>
<dbReference type="AlphaFoldDB" id="A0A5A7QBB1"/>
<protein>
    <submittedName>
        <fullName evidence="1">Porphobilinogen deaminase</fullName>
    </submittedName>
</protein>
<proteinExistence type="predicted"/>
<evidence type="ECO:0000313" key="2">
    <source>
        <dbReference type="Proteomes" id="UP000325081"/>
    </source>
</evidence>
<dbReference type="EMBL" id="BKCP01006294">
    <property type="protein sequence ID" value="GER42206.1"/>
    <property type="molecule type" value="Genomic_DNA"/>
</dbReference>
<reference evidence="2" key="1">
    <citation type="journal article" date="2019" name="Curr. Biol.">
        <title>Genome Sequence of Striga asiatica Provides Insight into the Evolution of Plant Parasitism.</title>
        <authorList>
            <person name="Yoshida S."/>
            <person name="Kim S."/>
            <person name="Wafula E.K."/>
            <person name="Tanskanen J."/>
            <person name="Kim Y.M."/>
            <person name="Honaas L."/>
            <person name="Yang Z."/>
            <person name="Spallek T."/>
            <person name="Conn C.E."/>
            <person name="Ichihashi Y."/>
            <person name="Cheong K."/>
            <person name="Cui S."/>
            <person name="Der J.P."/>
            <person name="Gundlach H."/>
            <person name="Jiao Y."/>
            <person name="Hori C."/>
            <person name="Ishida J.K."/>
            <person name="Kasahara H."/>
            <person name="Kiba T."/>
            <person name="Kim M.S."/>
            <person name="Koo N."/>
            <person name="Laohavisit A."/>
            <person name="Lee Y.H."/>
            <person name="Lumba S."/>
            <person name="McCourt P."/>
            <person name="Mortimer J.C."/>
            <person name="Mutuku J.M."/>
            <person name="Nomura T."/>
            <person name="Sasaki-Sekimoto Y."/>
            <person name="Seto Y."/>
            <person name="Wang Y."/>
            <person name="Wakatake T."/>
            <person name="Sakakibara H."/>
            <person name="Demura T."/>
            <person name="Yamaguchi S."/>
            <person name="Yoneyama K."/>
            <person name="Manabe R.I."/>
            <person name="Nelson D.C."/>
            <person name="Schulman A.H."/>
            <person name="Timko M.P."/>
            <person name="dePamphilis C.W."/>
            <person name="Choi D."/>
            <person name="Shirasu K."/>
        </authorList>
    </citation>
    <scope>NUCLEOTIDE SEQUENCE [LARGE SCALE GENOMIC DNA]</scope>
    <source>
        <strain evidence="2">cv. UVA1</strain>
    </source>
</reference>
<keyword evidence="2" id="KW-1185">Reference proteome</keyword>
<evidence type="ECO:0000313" key="1">
    <source>
        <dbReference type="EMBL" id="GER42206.1"/>
    </source>
</evidence>
<accession>A0A5A7QBB1</accession>
<organism evidence="1 2">
    <name type="scientific">Striga asiatica</name>
    <name type="common">Asiatic witchweed</name>
    <name type="synonym">Buchnera asiatica</name>
    <dbReference type="NCBI Taxonomy" id="4170"/>
    <lineage>
        <taxon>Eukaryota</taxon>
        <taxon>Viridiplantae</taxon>
        <taxon>Streptophyta</taxon>
        <taxon>Embryophyta</taxon>
        <taxon>Tracheophyta</taxon>
        <taxon>Spermatophyta</taxon>
        <taxon>Magnoliopsida</taxon>
        <taxon>eudicotyledons</taxon>
        <taxon>Gunneridae</taxon>
        <taxon>Pentapetalae</taxon>
        <taxon>asterids</taxon>
        <taxon>lamiids</taxon>
        <taxon>Lamiales</taxon>
        <taxon>Orobanchaceae</taxon>
        <taxon>Buchnereae</taxon>
        <taxon>Striga</taxon>
    </lineage>
</organism>